<feature type="transmembrane region" description="Helical" evidence="1">
    <location>
        <begin position="45"/>
        <end position="66"/>
    </location>
</feature>
<organism evidence="2 3">
    <name type="scientific">Candidatus Falkowbacteria bacterium HGW-Falkowbacteria-1</name>
    <dbReference type="NCBI Taxonomy" id="2013768"/>
    <lineage>
        <taxon>Bacteria</taxon>
        <taxon>Candidatus Falkowiibacteriota</taxon>
    </lineage>
</organism>
<keyword evidence="1" id="KW-0812">Transmembrane</keyword>
<dbReference type="Proteomes" id="UP000233517">
    <property type="component" value="Unassembled WGS sequence"/>
</dbReference>
<protein>
    <submittedName>
        <fullName evidence="2">Uncharacterized protein</fullName>
    </submittedName>
</protein>
<evidence type="ECO:0000313" key="2">
    <source>
        <dbReference type="EMBL" id="PKM91143.1"/>
    </source>
</evidence>
<gene>
    <name evidence="2" type="ORF">CVU82_03760</name>
</gene>
<proteinExistence type="predicted"/>
<name>A0A2N2E8T0_9BACT</name>
<keyword evidence="1" id="KW-0472">Membrane</keyword>
<reference evidence="2 3" key="1">
    <citation type="journal article" date="2017" name="ISME J.">
        <title>Potential for microbial H2 and metal transformations associated with novel bacteria and archaea in deep terrestrial subsurface sediments.</title>
        <authorList>
            <person name="Hernsdorf A.W."/>
            <person name="Amano Y."/>
            <person name="Miyakawa K."/>
            <person name="Ise K."/>
            <person name="Suzuki Y."/>
            <person name="Anantharaman K."/>
            <person name="Probst A."/>
            <person name="Burstein D."/>
            <person name="Thomas B.C."/>
            <person name="Banfield J.F."/>
        </authorList>
    </citation>
    <scope>NUCLEOTIDE SEQUENCE [LARGE SCALE GENOMIC DNA]</scope>
    <source>
        <strain evidence="2">HGW-Falkowbacteria-1</strain>
    </source>
</reference>
<dbReference type="AlphaFoldDB" id="A0A2N2E8T0"/>
<accession>A0A2N2E8T0</accession>
<sequence length="82" mass="8971">MKILGGLIMIAIGTAIIMYTEWLLKNFGKVAWFEKNLGSEGGSRLGYKLIGLIIVFLGLLMTTGMMDGFLSFVLSPLTRGQL</sequence>
<evidence type="ECO:0000313" key="3">
    <source>
        <dbReference type="Proteomes" id="UP000233517"/>
    </source>
</evidence>
<dbReference type="EMBL" id="PHAI01000003">
    <property type="protein sequence ID" value="PKM91143.1"/>
    <property type="molecule type" value="Genomic_DNA"/>
</dbReference>
<evidence type="ECO:0000256" key="1">
    <source>
        <dbReference type="SAM" id="Phobius"/>
    </source>
</evidence>
<keyword evidence="1" id="KW-1133">Transmembrane helix</keyword>
<feature type="transmembrane region" description="Helical" evidence="1">
    <location>
        <begin position="6"/>
        <end position="24"/>
    </location>
</feature>
<comment type="caution">
    <text evidence="2">The sequence shown here is derived from an EMBL/GenBank/DDBJ whole genome shotgun (WGS) entry which is preliminary data.</text>
</comment>